<sequence length="239" mass="26842">MSFSARLDRLHRQARQNRWLGLFAVFNRVALAAGFLPAGYVKINGERFTDLHNLHPLGGYLEALFHTGYYYTFIGVAQVTAAVLLLIPRTATLGAVLYLPIIVNICILSFAVRFQGSLLTAPLMILANLYLLCWDCHKFRLVFPWNHDLAEALLPAKEELTWRFPWKFVLGVVATVVVVFASVVFVMRNALMPMNRITDCRPRCAGSTDPGACLEFCECVHTRGETLDDCLEAYGRAVE</sequence>
<keyword evidence="3" id="KW-1185">Reference proteome</keyword>
<evidence type="ECO:0000256" key="1">
    <source>
        <dbReference type="SAM" id="Phobius"/>
    </source>
</evidence>
<reference evidence="2 3" key="1">
    <citation type="submission" date="2019-04" db="EMBL/GenBank/DDBJ databases">
        <title>Lewinella litorea sp. nov., isolated from a marine sand.</title>
        <authorList>
            <person name="Yoon J.-H."/>
        </authorList>
    </citation>
    <scope>NUCLEOTIDE SEQUENCE [LARGE SCALE GENOMIC DNA]</scope>
    <source>
        <strain evidence="2 3">HSMS-39</strain>
    </source>
</reference>
<name>A0A4S4NEE7_9BACT</name>
<feature type="transmembrane region" description="Helical" evidence="1">
    <location>
        <begin position="69"/>
        <end position="88"/>
    </location>
</feature>
<dbReference type="Proteomes" id="UP000308528">
    <property type="component" value="Unassembled WGS sequence"/>
</dbReference>
<keyword evidence="1" id="KW-1133">Transmembrane helix</keyword>
<evidence type="ECO:0000313" key="3">
    <source>
        <dbReference type="Proteomes" id="UP000308528"/>
    </source>
</evidence>
<accession>A0A4S4NEE7</accession>
<comment type="caution">
    <text evidence="2">The sequence shown here is derived from an EMBL/GenBank/DDBJ whole genome shotgun (WGS) entry which is preliminary data.</text>
</comment>
<dbReference type="OrthoDB" id="5524812at2"/>
<gene>
    <name evidence="2" type="ORF">E4021_12770</name>
</gene>
<dbReference type="AlphaFoldDB" id="A0A4S4NEE7"/>
<feature type="transmembrane region" description="Helical" evidence="1">
    <location>
        <begin position="95"/>
        <end position="114"/>
    </location>
</feature>
<protein>
    <submittedName>
        <fullName evidence="2">DoxX family protein</fullName>
    </submittedName>
</protein>
<keyword evidence="1" id="KW-0812">Transmembrane</keyword>
<organism evidence="2 3">
    <name type="scientific">Neolewinella litorea</name>
    <dbReference type="NCBI Taxonomy" id="2562452"/>
    <lineage>
        <taxon>Bacteria</taxon>
        <taxon>Pseudomonadati</taxon>
        <taxon>Bacteroidota</taxon>
        <taxon>Saprospiria</taxon>
        <taxon>Saprospirales</taxon>
        <taxon>Lewinellaceae</taxon>
        <taxon>Neolewinella</taxon>
    </lineage>
</organism>
<dbReference type="EMBL" id="SRSF01000005">
    <property type="protein sequence ID" value="THH37904.1"/>
    <property type="molecule type" value="Genomic_DNA"/>
</dbReference>
<keyword evidence="1" id="KW-0472">Membrane</keyword>
<dbReference type="RefSeq" id="WP_136459752.1">
    <property type="nucleotide sequence ID" value="NZ_SRSF01000005.1"/>
</dbReference>
<evidence type="ECO:0000313" key="2">
    <source>
        <dbReference type="EMBL" id="THH37904.1"/>
    </source>
</evidence>
<proteinExistence type="predicted"/>
<feature type="transmembrane region" description="Helical" evidence="1">
    <location>
        <begin position="168"/>
        <end position="187"/>
    </location>
</feature>
<feature type="transmembrane region" description="Helical" evidence="1">
    <location>
        <begin position="20"/>
        <end position="41"/>
    </location>
</feature>